<evidence type="ECO:0000256" key="2">
    <source>
        <dbReference type="ARBA" id="ARBA00022670"/>
    </source>
</evidence>
<dbReference type="GO" id="GO:0046872">
    <property type="term" value="F:metal ion binding"/>
    <property type="evidence" value="ECO:0007669"/>
    <property type="project" value="UniProtKB-UniRule"/>
</dbReference>
<evidence type="ECO:0000256" key="1">
    <source>
        <dbReference type="ARBA" id="ARBA00006040"/>
    </source>
</evidence>
<accession>F4PPF3</accession>
<dbReference type="OrthoDB" id="534666at2759"/>
<comment type="similarity">
    <text evidence="1 7">Belongs to the peptidase M3 family.</text>
</comment>
<feature type="domain" description="Peptidase M3A/M3B catalytic" evidence="9">
    <location>
        <begin position="306"/>
        <end position="759"/>
    </location>
</feature>
<sequence length="762" mass="88024">MLTFNRVLFKTNNSKLLNSISSSISCILNNHNNTIKYTYQQQQVKSSSSSSPSFKYSTSSSLSSSVYNSSRYFSNSSVTRNNNKMTIPSAEKIQKDINLRFPSKVEDFAPRIAKMIKDHEQGISELIAIAKDKRTFVNTIEKLEFLNLDFANEENAITFVSNVSAVKEIRDASNAAESELNKYSIKTYMREDLYNAITEYVQVNPDYQTKLVPQQARLVKKTLEDFEKNGLQLPKEKRDRLKEIKEKISDNGIAYSQHIAEDKTTVAFTKDELKGVPEDILEGFQKEEGTGKYLATLKYPDLVPIVKYCQVTETRKKMDYLNGRKCIDTNLEILQNTLKLRFEAAQLRGQPDWASTVTQYYMAKNATNVRNFISRMTDLLKPHGVEELKRLQELKKSDYESRGEPLLEPEIKSYDYQYYNNLMLVKDFQVDNNLVKEYFPLELVSKELFNVYQELLDVTFEEVKEIPIQVWHPEVKMYLVRDNQNKDVVKGYFFLDLYPREGKFSHFAVWPLQPGFKLDDSHSSLPVAAMVCNFTKSTPSQPSLLTHDEVVTYFHEFGHVMHNMSSEVMYPRFSGTSVERDAVEMPSQEFELWCWDSNILNRISGHYKDGSKLPTDLVQRMLDSKNLNISLFYLRQLLFSSFDQKIHSNETECFDKLSEVWRHYAKNVALIENQPNTNPAANFGHLFGYDASYYSYMWSEVFSADIFSVFEKNGIMNKELGRKFRTQVLAVGGSQDTSITLKNFLGRDPEEAPFLKSLGLTK</sequence>
<keyword evidence="6 7" id="KW-0482">Metalloprotease</keyword>
<dbReference type="Gene3D" id="3.40.390.10">
    <property type="entry name" value="Collagenase (Catalytic Domain)"/>
    <property type="match status" value="1"/>
</dbReference>
<dbReference type="InterPro" id="IPR001567">
    <property type="entry name" value="Pept_M3A_M3B_dom"/>
</dbReference>
<dbReference type="STRING" id="1054147.F4PPF3"/>
<dbReference type="InterPro" id="IPR024080">
    <property type="entry name" value="Neurolysin/TOP_N"/>
</dbReference>
<proteinExistence type="inferred from homology"/>
<dbReference type="GO" id="GO:0006508">
    <property type="term" value="P:proteolysis"/>
    <property type="evidence" value="ECO:0007669"/>
    <property type="project" value="UniProtKB-KW"/>
</dbReference>
<dbReference type="InterPro" id="IPR024079">
    <property type="entry name" value="MetalloPept_cat_dom_sf"/>
</dbReference>
<evidence type="ECO:0000256" key="4">
    <source>
        <dbReference type="ARBA" id="ARBA00022801"/>
    </source>
</evidence>
<keyword evidence="4 7" id="KW-0378">Hydrolase</keyword>
<dbReference type="PANTHER" id="PTHR11804">
    <property type="entry name" value="PROTEASE M3 THIMET OLIGOPEPTIDASE-RELATED"/>
    <property type="match status" value="1"/>
</dbReference>
<dbReference type="MEROPS" id="M03.A07"/>
<evidence type="ECO:0000256" key="8">
    <source>
        <dbReference type="SAM" id="MobiDB-lite"/>
    </source>
</evidence>
<dbReference type="PANTHER" id="PTHR11804:SF84">
    <property type="entry name" value="SACCHAROLYSIN"/>
    <property type="match status" value="1"/>
</dbReference>
<organism evidence="10 11">
    <name type="scientific">Cavenderia fasciculata</name>
    <name type="common">Slime mold</name>
    <name type="synonym">Dictyostelium fasciculatum</name>
    <dbReference type="NCBI Taxonomy" id="261658"/>
    <lineage>
        <taxon>Eukaryota</taxon>
        <taxon>Amoebozoa</taxon>
        <taxon>Evosea</taxon>
        <taxon>Eumycetozoa</taxon>
        <taxon>Dictyostelia</taxon>
        <taxon>Acytosteliales</taxon>
        <taxon>Cavenderiaceae</taxon>
        <taxon>Cavenderia</taxon>
    </lineage>
</organism>
<dbReference type="InterPro" id="IPR045090">
    <property type="entry name" value="Pept_M3A_M3B"/>
</dbReference>
<keyword evidence="11" id="KW-1185">Reference proteome</keyword>
<dbReference type="CDD" id="cd06455">
    <property type="entry name" value="M3A_TOP"/>
    <property type="match status" value="1"/>
</dbReference>
<evidence type="ECO:0000256" key="5">
    <source>
        <dbReference type="ARBA" id="ARBA00022833"/>
    </source>
</evidence>
<dbReference type="PROSITE" id="PS51257">
    <property type="entry name" value="PROKAR_LIPOPROTEIN"/>
    <property type="match status" value="1"/>
</dbReference>
<keyword evidence="5 7" id="KW-0862">Zinc</keyword>
<evidence type="ECO:0000313" key="10">
    <source>
        <dbReference type="EMBL" id="EGG22266.1"/>
    </source>
</evidence>
<dbReference type="FunFam" id="3.40.390.10:FF:000006">
    <property type="entry name" value="Thimet oligopeptidase 1"/>
    <property type="match status" value="1"/>
</dbReference>
<feature type="region of interest" description="Disordered" evidence="8">
    <location>
        <begin position="47"/>
        <end position="67"/>
    </location>
</feature>
<comment type="cofactor">
    <cofactor evidence="7">
        <name>Zn(2+)</name>
        <dbReference type="ChEBI" id="CHEBI:29105"/>
    </cofactor>
    <text evidence="7">Binds 1 zinc ion.</text>
</comment>
<dbReference type="Gene3D" id="1.20.1050.40">
    <property type="entry name" value="Endopeptidase. Chain P, domain 1"/>
    <property type="match status" value="1"/>
</dbReference>
<evidence type="ECO:0000256" key="3">
    <source>
        <dbReference type="ARBA" id="ARBA00022723"/>
    </source>
</evidence>
<evidence type="ECO:0000313" key="11">
    <source>
        <dbReference type="Proteomes" id="UP000007797"/>
    </source>
</evidence>
<dbReference type="OMA" id="KNFQSAM"/>
<evidence type="ECO:0000256" key="6">
    <source>
        <dbReference type="ARBA" id="ARBA00023049"/>
    </source>
</evidence>
<reference evidence="11" key="1">
    <citation type="journal article" date="2011" name="Genome Res.">
        <title>Phylogeny-wide analysis of social amoeba genomes highlights ancient origins for complex intercellular communication.</title>
        <authorList>
            <person name="Heidel A.J."/>
            <person name="Lawal H.M."/>
            <person name="Felder M."/>
            <person name="Schilde C."/>
            <person name="Helps N.R."/>
            <person name="Tunggal B."/>
            <person name="Rivero F."/>
            <person name="John U."/>
            <person name="Schleicher M."/>
            <person name="Eichinger L."/>
            <person name="Platzer M."/>
            <person name="Noegel A.A."/>
            <person name="Schaap P."/>
            <person name="Gloeckner G."/>
        </authorList>
    </citation>
    <scope>NUCLEOTIDE SEQUENCE [LARGE SCALE GENOMIC DNA]</scope>
    <source>
        <strain evidence="11">SH3</strain>
    </source>
</reference>
<dbReference type="Gene3D" id="1.10.1370.10">
    <property type="entry name" value="Neurolysin, domain 3"/>
    <property type="match status" value="1"/>
</dbReference>
<dbReference type="EMBL" id="GL883009">
    <property type="protein sequence ID" value="EGG22266.1"/>
    <property type="molecule type" value="Genomic_DNA"/>
</dbReference>
<dbReference type="Proteomes" id="UP000007797">
    <property type="component" value="Unassembled WGS sequence"/>
</dbReference>
<keyword evidence="2 7" id="KW-0645">Protease</keyword>
<evidence type="ECO:0000259" key="9">
    <source>
        <dbReference type="Pfam" id="PF01432"/>
    </source>
</evidence>
<name>F4PPF3_CACFS</name>
<dbReference type="KEGG" id="dfa:DFA_04384"/>
<evidence type="ECO:0000256" key="7">
    <source>
        <dbReference type="RuleBase" id="RU003435"/>
    </source>
</evidence>
<dbReference type="GO" id="GO:0006518">
    <property type="term" value="P:peptide metabolic process"/>
    <property type="evidence" value="ECO:0007669"/>
    <property type="project" value="TreeGrafter"/>
</dbReference>
<dbReference type="AlphaFoldDB" id="F4PPF3"/>
<dbReference type="RefSeq" id="XP_004360117.1">
    <property type="nucleotide sequence ID" value="XM_004360060.1"/>
</dbReference>
<dbReference type="SUPFAM" id="SSF55486">
    <property type="entry name" value="Metalloproteases ('zincins'), catalytic domain"/>
    <property type="match status" value="1"/>
</dbReference>
<dbReference type="GO" id="GO:0004222">
    <property type="term" value="F:metalloendopeptidase activity"/>
    <property type="evidence" value="ECO:0007669"/>
    <property type="project" value="InterPro"/>
</dbReference>
<dbReference type="GeneID" id="14874631"/>
<dbReference type="Pfam" id="PF01432">
    <property type="entry name" value="Peptidase_M3"/>
    <property type="match status" value="1"/>
</dbReference>
<dbReference type="InterPro" id="IPR024077">
    <property type="entry name" value="Neurolysin/TOP_dom2"/>
</dbReference>
<protein>
    <submittedName>
        <fullName evidence="10">Peptidase M3A and M3B domain-containing protein</fullName>
    </submittedName>
</protein>
<gene>
    <name evidence="10" type="ORF">DFA_04384</name>
</gene>
<keyword evidence="3 7" id="KW-0479">Metal-binding</keyword>